<dbReference type="PANTHER" id="PTHR30535">
    <property type="entry name" value="VITAMIN B12-BINDING PROTEIN"/>
    <property type="match status" value="1"/>
</dbReference>
<accession>A0A1I0FQQ9</accession>
<dbReference type="Gene3D" id="3.40.50.1980">
    <property type="entry name" value="Nitrogenase molybdenum iron protein domain"/>
    <property type="match status" value="2"/>
</dbReference>
<dbReference type="SUPFAM" id="SSF53807">
    <property type="entry name" value="Helical backbone' metal receptor"/>
    <property type="match status" value="1"/>
</dbReference>
<dbReference type="GeneID" id="78288717"/>
<evidence type="ECO:0000313" key="5">
    <source>
        <dbReference type="Proteomes" id="UP000198558"/>
    </source>
</evidence>
<keyword evidence="5" id="KW-1185">Reference proteome</keyword>
<evidence type="ECO:0000256" key="1">
    <source>
        <dbReference type="ARBA" id="ARBA00008814"/>
    </source>
</evidence>
<dbReference type="AlphaFoldDB" id="A0A1I0FQQ9"/>
<dbReference type="Proteomes" id="UP000198558">
    <property type="component" value="Unassembled WGS sequence"/>
</dbReference>
<sequence>MKKIRKILTLTLSVMIALSLAACASNKDTIKKETKITLTDQAGRKVSLDKPATKIVSSYYITTYACLSLELGDQIVGLEQKADTRPIYKMAKPELLQLPQVGSMKGLNLEAIAKLEPDLVLLPMKLKDNIDALTDLGISVLVVNPESHEELVEMLELIGKATGKQNQSKELTDYYEKQINIIKEYSTAKQTVYIGSNSSYLETAPTGMYQSKLIETAGGVNAAKDIEGDYWTAVSYETLLQLNPEVIIVPSGATYSVQDILNDTQLTSLTAIKNKTVYQMPKGIEEWDSPIPSGILGTMWLTSILHENDYPFDNFVKDVSSFYKTFYKFDIDQSLIIK</sequence>
<dbReference type="PANTHER" id="PTHR30535:SF34">
    <property type="entry name" value="MOLYBDATE-BINDING PROTEIN MOLA"/>
    <property type="match status" value="1"/>
</dbReference>
<dbReference type="Pfam" id="PF01497">
    <property type="entry name" value="Peripla_BP_2"/>
    <property type="match status" value="1"/>
</dbReference>
<dbReference type="OrthoDB" id="9787830at2"/>
<feature type="signal peptide" evidence="2">
    <location>
        <begin position="1"/>
        <end position="24"/>
    </location>
</feature>
<feature type="chain" id="PRO_5039626616" evidence="2">
    <location>
        <begin position="25"/>
        <end position="338"/>
    </location>
</feature>
<dbReference type="PROSITE" id="PS51257">
    <property type="entry name" value="PROKAR_LIPOPROTEIN"/>
    <property type="match status" value="1"/>
</dbReference>
<reference evidence="5" key="1">
    <citation type="submission" date="2016-10" db="EMBL/GenBank/DDBJ databases">
        <authorList>
            <person name="Varghese N."/>
            <person name="Submissions S."/>
        </authorList>
    </citation>
    <scope>NUCLEOTIDE SEQUENCE [LARGE SCALE GENOMIC DNA]</scope>
    <source>
        <strain evidence="5">DSM 1551</strain>
    </source>
</reference>
<dbReference type="GO" id="GO:0071281">
    <property type="term" value="P:cellular response to iron ion"/>
    <property type="evidence" value="ECO:0007669"/>
    <property type="project" value="TreeGrafter"/>
</dbReference>
<dbReference type="EMBL" id="FOIN01000021">
    <property type="protein sequence ID" value="SET60473.1"/>
    <property type="molecule type" value="Genomic_DNA"/>
</dbReference>
<organism evidence="4 5">
    <name type="scientific">Thomasclavelia cocleata</name>
    <dbReference type="NCBI Taxonomy" id="69824"/>
    <lineage>
        <taxon>Bacteria</taxon>
        <taxon>Bacillati</taxon>
        <taxon>Bacillota</taxon>
        <taxon>Erysipelotrichia</taxon>
        <taxon>Erysipelotrichales</taxon>
        <taxon>Coprobacillaceae</taxon>
        <taxon>Thomasclavelia</taxon>
    </lineage>
</organism>
<comment type="similarity">
    <text evidence="1">Belongs to the bacterial solute-binding protein 8 family.</text>
</comment>
<dbReference type="InterPro" id="IPR002491">
    <property type="entry name" value="ABC_transptr_periplasmic_BD"/>
</dbReference>
<keyword evidence="2" id="KW-0732">Signal</keyword>
<dbReference type="PROSITE" id="PS50983">
    <property type="entry name" value="FE_B12_PBP"/>
    <property type="match status" value="1"/>
</dbReference>
<evidence type="ECO:0000259" key="3">
    <source>
        <dbReference type="PROSITE" id="PS50983"/>
    </source>
</evidence>
<feature type="domain" description="Fe/B12 periplasmic-binding" evidence="3">
    <location>
        <begin position="54"/>
        <end position="309"/>
    </location>
</feature>
<name>A0A1I0FQQ9_9FIRM</name>
<evidence type="ECO:0000313" key="4">
    <source>
        <dbReference type="EMBL" id="SET60473.1"/>
    </source>
</evidence>
<dbReference type="RefSeq" id="WP_092354477.1">
    <property type="nucleotide sequence ID" value="NZ_FOIN01000021.1"/>
</dbReference>
<evidence type="ECO:0000256" key="2">
    <source>
        <dbReference type="SAM" id="SignalP"/>
    </source>
</evidence>
<proteinExistence type="inferred from homology"/>
<protein>
    <submittedName>
        <fullName evidence="4">Iron complex transport system substrate-binding protein</fullName>
    </submittedName>
</protein>
<dbReference type="InterPro" id="IPR050902">
    <property type="entry name" value="ABC_Transporter_SBP"/>
</dbReference>
<gene>
    <name evidence="4" type="ORF">SAMN04489758_12134</name>
</gene>
<dbReference type="Gene3D" id="1.20.58.2180">
    <property type="match status" value="1"/>
</dbReference>